<dbReference type="Gene3D" id="2.120.10.30">
    <property type="entry name" value="TolB, C-terminal domain"/>
    <property type="match status" value="1"/>
</dbReference>
<evidence type="ECO:0000259" key="3">
    <source>
        <dbReference type="Pfam" id="PF07995"/>
    </source>
</evidence>
<gene>
    <name evidence="5" type="ORF">ACFQ1M_06550</name>
</gene>
<dbReference type="Proteomes" id="UP001596978">
    <property type="component" value="Unassembled WGS sequence"/>
</dbReference>
<feature type="domain" description="Secretion system C-terminal sorting" evidence="4">
    <location>
        <begin position="388"/>
        <end position="462"/>
    </location>
</feature>
<dbReference type="RefSeq" id="WP_386405676.1">
    <property type="nucleotide sequence ID" value="NZ_JBHTJH010000004.1"/>
</dbReference>
<dbReference type="InterPro" id="IPR026444">
    <property type="entry name" value="Secre_tail"/>
</dbReference>
<feature type="signal peptide" evidence="2">
    <location>
        <begin position="1"/>
        <end position="17"/>
    </location>
</feature>
<dbReference type="Pfam" id="PF18962">
    <property type="entry name" value="Por_Secre_tail"/>
    <property type="match status" value="1"/>
</dbReference>
<protein>
    <submittedName>
        <fullName evidence="5">PQQ-dependent sugar dehydrogenase</fullName>
    </submittedName>
</protein>
<evidence type="ECO:0000259" key="4">
    <source>
        <dbReference type="Pfam" id="PF18962"/>
    </source>
</evidence>
<dbReference type="EMBL" id="JBHTJH010000004">
    <property type="protein sequence ID" value="MFD0861860.1"/>
    <property type="molecule type" value="Genomic_DNA"/>
</dbReference>
<feature type="chain" id="PRO_5047069147" evidence="2">
    <location>
        <begin position="18"/>
        <end position="463"/>
    </location>
</feature>
<accession>A0ABW3CVU1</accession>
<evidence type="ECO:0000313" key="6">
    <source>
        <dbReference type="Proteomes" id="UP001596978"/>
    </source>
</evidence>
<dbReference type="SUPFAM" id="SSF50952">
    <property type="entry name" value="Soluble quinoprotein glucose dehydrogenase"/>
    <property type="match status" value="1"/>
</dbReference>
<dbReference type="PANTHER" id="PTHR19328:SF75">
    <property type="entry name" value="ALDOSE SUGAR DEHYDROGENASE YLII"/>
    <property type="match status" value="1"/>
</dbReference>
<dbReference type="NCBIfam" id="TIGR04183">
    <property type="entry name" value="Por_Secre_tail"/>
    <property type="match status" value="1"/>
</dbReference>
<keyword evidence="6" id="KW-1185">Reference proteome</keyword>
<organism evidence="5 6">
    <name type="scientific">Sungkyunkwania multivorans</name>
    <dbReference type="NCBI Taxonomy" id="1173618"/>
    <lineage>
        <taxon>Bacteria</taxon>
        <taxon>Pseudomonadati</taxon>
        <taxon>Bacteroidota</taxon>
        <taxon>Flavobacteriia</taxon>
        <taxon>Flavobacteriales</taxon>
        <taxon>Flavobacteriaceae</taxon>
        <taxon>Sungkyunkwania</taxon>
    </lineage>
</organism>
<feature type="domain" description="Glucose/Sorbosone dehydrogenase" evidence="3">
    <location>
        <begin position="29"/>
        <end position="326"/>
    </location>
</feature>
<evidence type="ECO:0000256" key="2">
    <source>
        <dbReference type="SAM" id="SignalP"/>
    </source>
</evidence>
<dbReference type="InterPro" id="IPR011041">
    <property type="entry name" value="Quinoprot_gluc/sorb_DH_b-prop"/>
</dbReference>
<proteinExistence type="predicted"/>
<dbReference type="PANTHER" id="PTHR19328">
    <property type="entry name" value="HEDGEHOG-INTERACTING PROTEIN"/>
    <property type="match status" value="1"/>
</dbReference>
<evidence type="ECO:0000256" key="1">
    <source>
        <dbReference type="ARBA" id="ARBA00022729"/>
    </source>
</evidence>
<name>A0ABW3CVU1_9FLAO</name>
<reference evidence="6" key="1">
    <citation type="journal article" date="2019" name="Int. J. Syst. Evol. Microbiol.">
        <title>The Global Catalogue of Microorganisms (GCM) 10K type strain sequencing project: providing services to taxonomists for standard genome sequencing and annotation.</title>
        <authorList>
            <consortium name="The Broad Institute Genomics Platform"/>
            <consortium name="The Broad Institute Genome Sequencing Center for Infectious Disease"/>
            <person name="Wu L."/>
            <person name="Ma J."/>
        </authorList>
    </citation>
    <scope>NUCLEOTIDE SEQUENCE [LARGE SCALE GENOMIC DNA]</scope>
    <source>
        <strain evidence="6">CCUG 62952</strain>
    </source>
</reference>
<sequence length="463" mass="50382">MKFLYLCFLLSISLISAQQIDLQSFATGLTKPVDIQHANDSRLFVVEQDGFIRVVNSDGSVNTTPFLDIDGRVRSTGNEQGLLGLAFHPNYQTNGFFYVHYTDNGGDTIISRFSVTANPDIADPNSEQVLLSYTQPFSNHNAGAIAFSPVDGYLYISSGDGGSGGDPGNRAQNNNLLLGKVLRIDVDGGSPYAIPPGNPFAGTGDTRADEIWLYGLRNPWRMSFDRSNGDLWIGDVGQSSFEEISVVSPSQGGSNMGWRCYEASSNFNTSGCPPFSSTLAPVGEYAYGGSPFRCSITGGYRYRGTENPALQGLYFFADYCSDEIGILTYNDPNWTLSILGQYGGNGFSTFGEDVNGELYIAGLGSGTVYKISQSVLSAEEFSANKLDIYPNPAEEQIRIVLPEGIANKMSFIMFDITGKTVIQRSFDGIEDLTITVTNIPAGMYFLTLKDANGRKFYNKLMVK</sequence>
<dbReference type="InterPro" id="IPR011042">
    <property type="entry name" value="6-blade_b-propeller_TolB-like"/>
</dbReference>
<comment type="caution">
    <text evidence="5">The sequence shown here is derived from an EMBL/GenBank/DDBJ whole genome shotgun (WGS) entry which is preliminary data.</text>
</comment>
<keyword evidence="1 2" id="KW-0732">Signal</keyword>
<evidence type="ECO:0000313" key="5">
    <source>
        <dbReference type="EMBL" id="MFD0861860.1"/>
    </source>
</evidence>
<dbReference type="Pfam" id="PF07995">
    <property type="entry name" value="GSDH"/>
    <property type="match status" value="1"/>
</dbReference>
<dbReference type="InterPro" id="IPR012938">
    <property type="entry name" value="Glc/Sorbosone_DH"/>
</dbReference>